<dbReference type="SUPFAM" id="SSF51735">
    <property type="entry name" value="NAD(P)-binding Rossmann-fold domains"/>
    <property type="match status" value="1"/>
</dbReference>
<feature type="domain" description="NmrA-like" evidence="3">
    <location>
        <begin position="6"/>
        <end position="225"/>
    </location>
</feature>
<evidence type="ECO:0000313" key="4">
    <source>
        <dbReference type="EMBL" id="OAG14081.1"/>
    </source>
</evidence>
<accession>A0A177D3Q0</accession>
<dbReference type="Gene3D" id="3.40.50.720">
    <property type="entry name" value="NAD(P)-binding Rossmann-like Domain"/>
    <property type="match status" value="1"/>
</dbReference>
<proteinExistence type="predicted"/>
<evidence type="ECO:0000259" key="3">
    <source>
        <dbReference type="Pfam" id="PF05368"/>
    </source>
</evidence>
<dbReference type="GeneID" id="29113423"/>
<dbReference type="OMA" id="KWTVNNT"/>
<dbReference type="RefSeq" id="XP_018379502.1">
    <property type="nucleotide sequence ID" value="XM_018527829.1"/>
</dbReference>
<dbReference type="AlphaFoldDB" id="A0A177D3Q0"/>
<keyword evidence="1" id="KW-0521">NADP</keyword>
<protein>
    <submittedName>
        <fullName evidence="4">Isoflavone reductase</fullName>
    </submittedName>
</protein>
<dbReference type="InterPro" id="IPR051609">
    <property type="entry name" value="NmrA/Isoflavone_reductase-like"/>
</dbReference>
<evidence type="ECO:0000256" key="2">
    <source>
        <dbReference type="ARBA" id="ARBA00023002"/>
    </source>
</evidence>
<dbReference type="InterPro" id="IPR008030">
    <property type="entry name" value="NmrA-like"/>
</dbReference>
<dbReference type="PANTHER" id="PTHR47706:SF10">
    <property type="entry name" value="NMRA-LIKE DOMAIN-CONTAINING PROTEIN"/>
    <property type="match status" value="1"/>
</dbReference>
<evidence type="ECO:0000256" key="1">
    <source>
        <dbReference type="ARBA" id="ARBA00022857"/>
    </source>
</evidence>
<gene>
    <name evidence="4" type="ORF">CC77DRAFT_1055157</name>
</gene>
<dbReference type="Pfam" id="PF05368">
    <property type="entry name" value="NmrA"/>
    <property type="match status" value="1"/>
</dbReference>
<dbReference type="Proteomes" id="UP000077248">
    <property type="component" value="Unassembled WGS sequence"/>
</dbReference>
<reference evidence="4 5" key="1">
    <citation type="submission" date="2016-05" db="EMBL/GenBank/DDBJ databases">
        <title>Comparative analysis of secretome profiles of manganese(II)-oxidizing ascomycete fungi.</title>
        <authorList>
            <consortium name="DOE Joint Genome Institute"/>
            <person name="Zeiner C.A."/>
            <person name="Purvine S.O."/>
            <person name="Zink E.M."/>
            <person name="Wu S."/>
            <person name="Pasa-Tolic L."/>
            <person name="Chaput D.L."/>
            <person name="Haridas S."/>
            <person name="Grigoriev I.V."/>
            <person name="Santelli C.M."/>
            <person name="Hansel C.M."/>
        </authorList>
    </citation>
    <scope>NUCLEOTIDE SEQUENCE [LARGE SCALE GENOMIC DNA]</scope>
    <source>
        <strain evidence="4 5">SRC1lrK2f</strain>
    </source>
</reference>
<dbReference type="EMBL" id="KV441503">
    <property type="protein sequence ID" value="OAG14081.1"/>
    <property type="molecule type" value="Genomic_DNA"/>
</dbReference>
<dbReference type="PANTHER" id="PTHR47706">
    <property type="entry name" value="NMRA-LIKE FAMILY PROTEIN"/>
    <property type="match status" value="1"/>
</dbReference>
<dbReference type="KEGG" id="aalt:CC77DRAFT_1055157"/>
<sequence>MATYRNVLLIGGSGTLGSVGLKILLDSPYNTTVLSRQQSSSQFPEGVCVIRADYDDPDSLKSAMQGQDVVISTVGGAVTGDQNRFIDAAVAAGVKRFLPSEYGPNTQDPRVVEFIPILPFKVQTVDYLRSKEDRMEWTSLVTGLWFDWALRDGHLGFDLVNKTATLTDEGTTEFTVSTLESVGKAIIKILDHPEETKNIHVYTSSFNLSQNNLLTVLEKIDGQAWTVKRRASKDFVEEGHSRVQKGDYSGIPLLVRALATGPVNLGDSRPGGLWDERLGLEREDLEQVVRRVVAEKRTGTATA</sequence>
<dbReference type="Gene3D" id="3.90.25.10">
    <property type="entry name" value="UDP-galactose 4-epimerase, domain 1"/>
    <property type="match status" value="1"/>
</dbReference>
<dbReference type="InterPro" id="IPR045312">
    <property type="entry name" value="PCBER-like"/>
</dbReference>
<dbReference type="InterPro" id="IPR036291">
    <property type="entry name" value="NAD(P)-bd_dom_sf"/>
</dbReference>
<dbReference type="GO" id="GO:0016491">
    <property type="term" value="F:oxidoreductase activity"/>
    <property type="evidence" value="ECO:0007669"/>
    <property type="project" value="UniProtKB-KW"/>
</dbReference>
<keyword evidence="5" id="KW-1185">Reference proteome</keyword>
<name>A0A177D3Q0_ALTAL</name>
<evidence type="ECO:0000313" key="5">
    <source>
        <dbReference type="Proteomes" id="UP000077248"/>
    </source>
</evidence>
<dbReference type="CDD" id="cd05259">
    <property type="entry name" value="PCBER_SDR_a"/>
    <property type="match status" value="1"/>
</dbReference>
<organism evidence="4 5">
    <name type="scientific">Alternaria alternata</name>
    <name type="common">Alternaria rot fungus</name>
    <name type="synonym">Torula alternata</name>
    <dbReference type="NCBI Taxonomy" id="5599"/>
    <lineage>
        <taxon>Eukaryota</taxon>
        <taxon>Fungi</taxon>
        <taxon>Dikarya</taxon>
        <taxon>Ascomycota</taxon>
        <taxon>Pezizomycotina</taxon>
        <taxon>Dothideomycetes</taxon>
        <taxon>Pleosporomycetidae</taxon>
        <taxon>Pleosporales</taxon>
        <taxon>Pleosporineae</taxon>
        <taxon>Pleosporaceae</taxon>
        <taxon>Alternaria</taxon>
        <taxon>Alternaria sect. Alternaria</taxon>
        <taxon>Alternaria alternata complex</taxon>
    </lineage>
</organism>
<dbReference type="VEuPathDB" id="FungiDB:CC77DRAFT_1055157"/>
<keyword evidence="2" id="KW-0560">Oxidoreductase</keyword>